<evidence type="ECO:0000313" key="3">
    <source>
        <dbReference type="Proteomes" id="UP000029713"/>
    </source>
</evidence>
<reference evidence="2 3" key="1">
    <citation type="submission" date="2014-07" db="EMBL/GenBank/DDBJ databases">
        <title>Biosystematic studies on Modestobacter strains isolated from extreme hyper-arid desert soil and from historic building.</title>
        <authorList>
            <person name="Bukarasam K."/>
            <person name="Bull A."/>
            <person name="Girard G."/>
            <person name="van Wezel G."/>
            <person name="Goodfellow M."/>
        </authorList>
    </citation>
    <scope>NUCLEOTIDE SEQUENCE [LARGE SCALE GENOMIC DNA]</scope>
    <source>
        <strain evidence="2 3">KNN45-2b</strain>
    </source>
</reference>
<dbReference type="AlphaFoldDB" id="A0A098Y7J2"/>
<proteinExistence type="predicted"/>
<dbReference type="OrthoDB" id="5187485at2"/>
<evidence type="ECO:0000256" key="1">
    <source>
        <dbReference type="SAM" id="MobiDB-lite"/>
    </source>
</evidence>
<protein>
    <submittedName>
        <fullName evidence="2">Uncharacterized protein</fullName>
    </submittedName>
</protein>
<sequence>MAARKKSSAGPAPRLGHGDFVAYPGGPTAIYDLLERLSEVAGDSPDFGTPGISLDRKRLTVRWHGEPPERVLALLADPGFEVTVQQTSYRPGDLRAEAARLLREHPGVLAAATARPEGDGVEVLVPPPVAESAGGADQAVAGINSEVPLFAEVGEAPPA</sequence>
<evidence type="ECO:0000313" key="2">
    <source>
        <dbReference type="EMBL" id="KGH46469.1"/>
    </source>
</evidence>
<dbReference type="RefSeq" id="WP_036335987.1">
    <property type="nucleotide sequence ID" value="NZ_JPMX01000049.1"/>
</dbReference>
<keyword evidence="3" id="KW-1185">Reference proteome</keyword>
<feature type="region of interest" description="Disordered" evidence="1">
    <location>
        <begin position="1"/>
        <end position="20"/>
    </location>
</feature>
<gene>
    <name evidence="2" type="ORF">IN07_11910</name>
</gene>
<organism evidence="2 3">
    <name type="scientific">Modestobacter caceresii</name>
    <dbReference type="NCBI Taxonomy" id="1522368"/>
    <lineage>
        <taxon>Bacteria</taxon>
        <taxon>Bacillati</taxon>
        <taxon>Actinomycetota</taxon>
        <taxon>Actinomycetes</taxon>
        <taxon>Geodermatophilales</taxon>
        <taxon>Geodermatophilaceae</taxon>
        <taxon>Modestobacter</taxon>
    </lineage>
</organism>
<name>A0A098Y7J2_9ACTN</name>
<dbReference type="Proteomes" id="UP000029713">
    <property type="component" value="Unassembled WGS sequence"/>
</dbReference>
<dbReference type="EMBL" id="JPMX01000049">
    <property type="protein sequence ID" value="KGH46469.1"/>
    <property type="molecule type" value="Genomic_DNA"/>
</dbReference>
<comment type="caution">
    <text evidence="2">The sequence shown here is derived from an EMBL/GenBank/DDBJ whole genome shotgun (WGS) entry which is preliminary data.</text>
</comment>
<accession>A0A098Y7J2</accession>